<name>A0AAU6W885_9NEOP</name>
<dbReference type="EC" id="7.1.1.2" evidence="9"/>
<dbReference type="PANTHER" id="PTHR11058">
    <property type="entry name" value="NADH-UBIQUINONE OXIDOREDUCTASE CHAIN 3"/>
    <property type="match status" value="1"/>
</dbReference>
<dbReference type="InterPro" id="IPR038430">
    <property type="entry name" value="NDAH_ubi_oxred_su3_sf"/>
</dbReference>
<evidence type="ECO:0000256" key="8">
    <source>
        <dbReference type="ARBA" id="ARBA00049551"/>
    </source>
</evidence>
<keyword evidence="9" id="KW-0249">Electron transport</keyword>
<keyword evidence="5 9" id="KW-0812">Transmembrane</keyword>
<dbReference type="PANTHER" id="PTHR11058:SF9">
    <property type="entry name" value="NADH-UBIQUINONE OXIDOREDUCTASE CHAIN 3"/>
    <property type="match status" value="1"/>
</dbReference>
<keyword evidence="9 10" id="KW-0496">Mitochondrion</keyword>
<dbReference type="GO" id="GO:0008137">
    <property type="term" value="F:NADH dehydrogenase (ubiquinone) activity"/>
    <property type="evidence" value="ECO:0007669"/>
    <property type="project" value="UniProtKB-UniRule"/>
</dbReference>
<dbReference type="Pfam" id="PF00507">
    <property type="entry name" value="Oxidored_q4"/>
    <property type="match status" value="1"/>
</dbReference>
<proteinExistence type="inferred from homology"/>
<comment type="function">
    <text evidence="9">Core subunit of the mitochondrial membrane respiratory chain NADH dehydrogenase (Complex I) which catalyzes electron transfer from NADH through the respiratory chain, using ubiquinone as an electron acceptor. Essential for the catalytic activity of complex I.</text>
</comment>
<comment type="catalytic activity">
    <reaction evidence="8 9">
        <text>a ubiquinone + NADH + 5 H(+)(in) = a ubiquinol + NAD(+) + 4 H(+)(out)</text>
        <dbReference type="Rhea" id="RHEA:29091"/>
        <dbReference type="Rhea" id="RHEA-COMP:9565"/>
        <dbReference type="Rhea" id="RHEA-COMP:9566"/>
        <dbReference type="ChEBI" id="CHEBI:15378"/>
        <dbReference type="ChEBI" id="CHEBI:16389"/>
        <dbReference type="ChEBI" id="CHEBI:17976"/>
        <dbReference type="ChEBI" id="CHEBI:57540"/>
        <dbReference type="ChEBI" id="CHEBI:57945"/>
        <dbReference type="EC" id="7.1.1.2"/>
    </reaction>
</comment>
<comment type="subcellular location">
    <subcellularLocation>
        <location evidence="1">Membrane</location>
    </subcellularLocation>
    <subcellularLocation>
        <location evidence="9">Mitochondrion membrane</location>
        <topology evidence="9">Multi-pass membrane protein</topology>
    </subcellularLocation>
</comment>
<geneLocation type="mitochondrion" evidence="10"/>
<dbReference type="GO" id="GO:0030964">
    <property type="term" value="C:NADH dehydrogenase complex"/>
    <property type="evidence" value="ECO:0007669"/>
    <property type="project" value="TreeGrafter"/>
</dbReference>
<keyword evidence="9" id="KW-0679">Respiratory chain</keyword>
<protein>
    <recommendedName>
        <fullName evidence="3 9">NADH-ubiquinone oxidoreductase chain 3</fullName>
        <ecNumber evidence="9">7.1.1.2</ecNumber>
    </recommendedName>
</protein>
<feature type="transmembrane region" description="Helical" evidence="9">
    <location>
        <begin position="87"/>
        <end position="105"/>
    </location>
</feature>
<dbReference type="AlphaFoldDB" id="A0AAU6W885"/>
<evidence type="ECO:0000256" key="2">
    <source>
        <dbReference type="ARBA" id="ARBA00008472"/>
    </source>
</evidence>
<evidence type="ECO:0000256" key="9">
    <source>
        <dbReference type="RuleBase" id="RU003640"/>
    </source>
</evidence>
<keyword evidence="9" id="KW-1278">Translocase</keyword>
<evidence type="ECO:0000256" key="6">
    <source>
        <dbReference type="ARBA" id="ARBA00022989"/>
    </source>
</evidence>
<dbReference type="EMBL" id="OR544960">
    <property type="protein sequence ID" value="XAO37675.1"/>
    <property type="molecule type" value="Genomic_DNA"/>
</dbReference>
<dbReference type="InterPro" id="IPR000440">
    <property type="entry name" value="NADH_UbQ/plastoQ_OxRdtase_su3"/>
</dbReference>
<feature type="transmembrane region" description="Helical" evidence="9">
    <location>
        <begin position="6"/>
        <end position="25"/>
    </location>
</feature>
<feature type="transmembrane region" description="Helical" evidence="9">
    <location>
        <begin position="57"/>
        <end position="81"/>
    </location>
</feature>
<dbReference type="GO" id="GO:0031966">
    <property type="term" value="C:mitochondrial membrane"/>
    <property type="evidence" value="ECO:0007669"/>
    <property type="project" value="UniProtKB-SubCell"/>
</dbReference>
<reference evidence="10" key="1">
    <citation type="submission" date="2024-06" db="EMBL/GenBank/DDBJ databases">
        <authorList>
            <person name="Peng L."/>
            <person name="Ge X."/>
        </authorList>
    </citation>
    <scope>NUCLEOTIDE SEQUENCE</scope>
</reference>
<comment type="similarity">
    <text evidence="2 9">Belongs to the complex I subunit 3 family.</text>
</comment>
<organism evidence="10">
    <name type="scientific">Tinodes ventralis</name>
    <dbReference type="NCBI Taxonomy" id="3144872"/>
    <lineage>
        <taxon>Eukaryota</taxon>
        <taxon>Metazoa</taxon>
        <taxon>Ecdysozoa</taxon>
        <taxon>Arthropoda</taxon>
        <taxon>Hexapoda</taxon>
        <taxon>Insecta</taxon>
        <taxon>Pterygota</taxon>
        <taxon>Neoptera</taxon>
        <taxon>Endopterygota</taxon>
        <taxon>Trichoptera</taxon>
        <taxon>Annulipalpia</taxon>
        <taxon>Psychomyioidea</taxon>
        <taxon>Psychomyiidae</taxon>
        <taxon>Psychomyiinae</taxon>
        <taxon>Tinodes</taxon>
    </lineage>
</organism>
<evidence type="ECO:0000256" key="5">
    <source>
        <dbReference type="ARBA" id="ARBA00022692"/>
    </source>
</evidence>
<evidence type="ECO:0000256" key="7">
    <source>
        <dbReference type="ARBA" id="ARBA00023136"/>
    </source>
</evidence>
<evidence type="ECO:0000256" key="3">
    <source>
        <dbReference type="ARBA" id="ARBA00021007"/>
    </source>
</evidence>
<gene>
    <name evidence="10" type="primary">ND3</name>
</gene>
<evidence type="ECO:0000313" key="10">
    <source>
        <dbReference type="EMBL" id="XAO37675.1"/>
    </source>
</evidence>
<accession>A0AAU6W885</accession>
<sequence length="117" mass="14032">MNQLIIMSTTIFIIMVILIILSMVISKKMYFDREKNSSFECGFNSNSHARIPFSMHFFIISILFLIFDIEITILLPFFITIKICNMINYMMIFYLFMLILILGIFHEWNQNVLKWKI</sequence>
<keyword evidence="4 9" id="KW-0813">Transport</keyword>
<keyword evidence="7 9" id="KW-0472">Membrane</keyword>
<dbReference type="Gene3D" id="1.20.58.1610">
    <property type="entry name" value="NADH:ubiquinone/plastoquinone oxidoreductase, chain 3"/>
    <property type="match status" value="1"/>
</dbReference>
<keyword evidence="9" id="KW-0520">NAD</keyword>
<keyword evidence="6 9" id="KW-1133">Transmembrane helix</keyword>
<keyword evidence="9" id="KW-0830">Ubiquinone</keyword>
<evidence type="ECO:0000256" key="1">
    <source>
        <dbReference type="ARBA" id="ARBA00004370"/>
    </source>
</evidence>
<evidence type="ECO:0000256" key="4">
    <source>
        <dbReference type="ARBA" id="ARBA00022448"/>
    </source>
</evidence>